<dbReference type="InterPro" id="IPR012338">
    <property type="entry name" value="Beta-lactam/transpept-like"/>
</dbReference>
<feature type="domain" description="Beta-lactamase-related" evidence="2">
    <location>
        <begin position="41"/>
        <end position="340"/>
    </location>
</feature>
<proteinExistence type="predicted"/>
<comment type="caution">
    <text evidence="4">The sequence shown here is derived from an EMBL/GenBank/DDBJ whole genome shotgun (WGS) entry which is preliminary data.</text>
</comment>
<dbReference type="Pfam" id="PF00144">
    <property type="entry name" value="Beta-lactamase"/>
    <property type="match status" value="1"/>
</dbReference>
<accession>A0A5C6ZJV1</accession>
<name>A0A5C6ZJV1_9FLAO</name>
<dbReference type="Gene3D" id="3.40.710.10">
    <property type="entry name" value="DD-peptidase/beta-lactamase superfamily"/>
    <property type="match status" value="1"/>
</dbReference>
<evidence type="ECO:0000313" key="4">
    <source>
        <dbReference type="EMBL" id="TXD90062.1"/>
    </source>
</evidence>
<dbReference type="RefSeq" id="WP_147085455.1">
    <property type="nucleotide sequence ID" value="NZ_VORM01000004.1"/>
</dbReference>
<dbReference type="InterPro" id="IPR001466">
    <property type="entry name" value="Beta-lactam-related"/>
</dbReference>
<gene>
    <name evidence="4" type="ORF">ESY86_04735</name>
</gene>
<dbReference type="InterPro" id="IPR050491">
    <property type="entry name" value="AmpC-like"/>
</dbReference>
<evidence type="ECO:0000256" key="1">
    <source>
        <dbReference type="SAM" id="SignalP"/>
    </source>
</evidence>
<dbReference type="AlphaFoldDB" id="A0A5C6ZJV1"/>
<feature type="signal peptide" evidence="1">
    <location>
        <begin position="1"/>
        <end position="25"/>
    </location>
</feature>
<evidence type="ECO:0000313" key="5">
    <source>
        <dbReference type="Proteomes" id="UP000321578"/>
    </source>
</evidence>
<feature type="domain" description="Peptidase S12 Pab87-related C-terminal" evidence="3">
    <location>
        <begin position="460"/>
        <end position="539"/>
    </location>
</feature>
<dbReference type="GO" id="GO:0016787">
    <property type="term" value="F:hydrolase activity"/>
    <property type="evidence" value="ECO:0007669"/>
    <property type="project" value="UniProtKB-KW"/>
</dbReference>
<organism evidence="4 5">
    <name type="scientific">Subsaximicrobium wynnwilliamsii</name>
    <dbReference type="NCBI Taxonomy" id="291179"/>
    <lineage>
        <taxon>Bacteria</taxon>
        <taxon>Pseudomonadati</taxon>
        <taxon>Bacteroidota</taxon>
        <taxon>Flavobacteriia</taxon>
        <taxon>Flavobacteriales</taxon>
        <taxon>Flavobacteriaceae</taxon>
        <taxon>Subsaximicrobium</taxon>
    </lineage>
</organism>
<reference evidence="4 5" key="1">
    <citation type="submission" date="2019-08" db="EMBL/GenBank/DDBJ databases">
        <title>Genomes of Subsaximicrobium wynnwilliamsii strains.</title>
        <authorList>
            <person name="Bowman J.P."/>
        </authorList>
    </citation>
    <scope>NUCLEOTIDE SEQUENCE [LARGE SCALE GENOMIC DNA]</scope>
    <source>
        <strain evidence="4 5">2-80-2</strain>
    </source>
</reference>
<protein>
    <submittedName>
        <fullName evidence="4">Serine hydrolase</fullName>
    </submittedName>
</protein>
<feature type="chain" id="PRO_5023063656" evidence="1">
    <location>
        <begin position="26"/>
        <end position="551"/>
    </location>
</feature>
<evidence type="ECO:0000259" key="3">
    <source>
        <dbReference type="Pfam" id="PF11954"/>
    </source>
</evidence>
<dbReference type="PANTHER" id="PTHR46825:SF9">
    <property type="entry name" value="BETA-LACTAMASE-RELATED DOMAIN-CONTAINING PROTEIN"/>
    <property type="match status" value="1"/>
</dbReference>
<keyword evidence="1" id="KW-0732">Signal</keyword>
<dbReference type="OrthoDB" id="9793489at2"/>
<dbReference type="Pfam" id="PF11954">
    <property type="entry name" value="DUF3471"/>
    <property type="match status" value="1"/>
</dbReference>
<keyword evidence="4" id="KW-0378">Hydrolase</keyword>
<keyword evidence="5" id="KW-1185">Reference proteome</keyword>
<sequence length="551" mass="60624">MKHVAHILKLSLILGFILSASFTNAQDLEQQINSYVASEYNADTPGVSILVAKNGKIIYENAFGMANLELDVKAQPNNVFEIGSITKQFTAVAILMLEEQGKLKVSDDIVKYIPEYPTQGKTIRIHNLLNHTSGIKSYTNMPSFMSSARTDMTPVELIDVFKNEPSEFDPGTQYNYNNSGYILLGHIIEVVSGMSYSDFIQANIFDKVGMENSYYGSMTQLIQNRASGYSETETGYRNSDYLSLTLPYAAGSIMSTTADLLKWQNAISANTLIERSSLDKAINGSELNAGDAIPYGYGWQKGDINGSKTVEHSGGIFGYSSNGIFLPEENVYVIGLSNCDCGSVGGITANIAAMAIGKPFPKKEDAITLTEAQLQKWVGAYAFNNDVIRHVSLKEGQLYSLREGSRTMEIYPMTEVNFIFDGGATTYEFYTEDGNRMVKFTANGNTEIGKGIDKALPSEKESITLPTETLKQYPGKYELQPTFHIVIEVKDDKVFATATGQQQFEVFASAKDEFFLKVVPAEIVFNRTADGTVESLTLKQGGNNMLGKKLE</sequence>
<dbReference type="InterPro" id="IPR021860">
    <property type="entry name" value="Peptidase_S12_Pab87-rel_C"/>
</dbReference>
<dbReference type="EMBL" id="VORO01000004">
    <property type="protein sequence ID" value="TXD90062.1"/>
    <property type="molecule type" value="Genomic_DNA"/>
</dbReference>
<dbReference type="SUPFAM" id="SSF56601">
    <property type="entry name" value="beta-lactamase/transpeptidase-like"/>
    <property type="match status" value="1"/>
</dbReference>
<dbReference type="Proteomes" id="UP000321578">
    <property type="component" value="Unassembled WGS sequence"/>
</dbReference>
<evidence type="ECO:0000259" key="2">
    <source>
        <dbReference type="Pfam" id="PF00144"/>
    </source>
</evidence>
<dbReference type="PANTHER" id="PTHR46825">
    <property type="entry name" value="D-ALANYL-D-ALANINE-CARBOXYPEPTIDASE/ENDOPEPTIDASE AMPH"/>
    <property type="match status" value="1"/>
</dbReference>